<accession>A0A8S2S0F6</accession>
<dbReference type="InterPro" id="IPR001846">
    <property type="entry name" value="VWF_type-D"/>
</dbReference>
<gene>
    <name evidence="2" type="ORF">GIL414_LOCUS21440</name>
</gene>
<feature type="domain" description="VWFD" evidence="1">
    <location>
        <begin position="6"/>
        <end position="98"/>
    </location>
</feature>
<dbReference type="InterPro" id="IPR051495">
    <property type="entry name" value="Epithelial_Barrier/Signaling"/>
</dbReference>
<evidence type="ECO:0000313" key="3">
    <source>
        <dbReference type="Proteomes" id="UP000681720"/>
    </source>
</evidence>
<feature type="non-terminal residue" evidence="2">
    <location>
        <position position="119"/>
    </location>
</feature>
<sequence>MGENGRMWGDPHFGTLDGNSYTFNGYGEYIYLAISNATTPSTAFNSNSSSFIFMSQVRTVPIASSEATVTKAFAARTNSIDDQSISVTISRREQLVIRRGDEILEFEDNIDSFFFPGMA</sequence>
<comment type="caution">
    <text evidence="2">The sequence shown here is derived from an EMBL/GenBank/DDBJ whole genome shotgun (WGS) entry which is preliminary data.</text>
</comment>
<reference evidence="2" key="1">
    <citation type="submission" date="2021-02" db="EMBL/GenBank/DDBJ databases">
        <authorList>
            <person name="Nowell W R."/>
        </authorList>
    </citation>
    <scope>NUCLEOTIDE SEQUENCE</scope>
</reference>
<dbReference type="Proteomes" id="UP000681720">
    <property type="component" value="Unassembled WGS sequence"/>
</dbReference>
<dbReference type="Pfam" id="PF00094">
    <property type="entry name" value="VWD"/>
    <property type="match status" value="1"/>
</dbReference>
<proteinExistence type="predicted"/>
<dbReference type="AlphaFoldDB" id="A0A8S2S0F6"/>
<evidence type="ECO:0000259" key="1">
    <source>
        <dbReference type="Pfam" id="PF00094"/>
    </source>
</evidence>
<name>A0A8S2S0F6_9BILA</name>
<dbReference type="EMBL" id="CAJOBJ010018170">
    <property type="protein sequence ID" value="CAF4196691.1"/>
    <property type="molecule type" value="Genomic_DNA"/>
</dbReference>
<dbReference type="PANTHER" id="PTHR13802">
    <property type="entry name" value="MUCIN 4-RELATED"/>
    <property type="match status" value="1"/>
</dbReference>
<protein>
    <recommendedName>
        <fullName evidence="1">VWFD domain-containing protein</fullName>
    </recommendedName>
</protein>
<dbReference type="PANTHER" id="PTHR13802:SF52">
    <property type="entry name" value="MUCIN-4"/>
    <property type="match status" value="1"/>
</dbReference>
<organism evidence="2 3">
    <name type="scientific">Rotaria magnacalcarata</name>
    <dbReference type="NCBI Taxonomy" id="392030"/>
    <lineage>
        <taxon>Eukaryota</taxon>
        <taxon>Metazoa</taxon>
        <taxon>Spiralia</taxon>
        <taxon>Gnathifera</taxon>
        <taxon>Rotifera</taxon>
        <taxon>Eurotatoria</taxon>
        <taxon>Bdelloidea</taxon>
        <taxon>Philodinida</taxon>
        <taxon>Philodinidae</taxon>
        <taxon>Rotaria</taxon>
    </lineage>
</organism>
<evidence type="ECO:0000313" key="2">
    <source>
        <dbReference type="EMBL" id="CAF4196691.1"/>
    </source>
</evidence>